<feature type="compositionally biased region" description="Basic and acidic residues" evidence="1">
    <location>
        <begin position="119"/>
        <end position="129"/>
    </location>
</feature>
<dbReference type="GO" id="GO:0000329">
    <property type="term" value="C:fungal-type vacuole membrane"/>
    <property type="evidence" value="ECO:0007669"/>
    <property type="project" value="TreeGrafter"/>
</dbReference>
<dbReference type="PROSITE" id="PS50213">
    <property type="entry name" value="FAS1"/>
    <property type="match status" value="1"/>
</dbReference>
<sequence>MKFTAVSSLLLLPLTAQALPTFSWGKQAKDIPELSLAEWESIHNPVSGAAAYAYSKAAEWVGNTEAEDSELTVWQLLNKDPERYSKITKLIGLIPPAKAVLDDRAGSLTFFAPENDGIPEPHHPHDGHGGHHGGHHDHDDEDEDEDAAIENLAANPSIANLYQHHIKTGDGHHHHDDDEKKRHRKEAFKFILSQVLAYHTLDSPKSAVDLANNNTVATSLVPHFGANDGQHLRLRVEKQVVPPSLKLNFYSTVTKPDVKAKNGYLHAVSKPLLPPPSILDAAFLFPSKFSTFTSAIQKVGGEGAIGYEFSRSESEKAKHPVFVGSPAVTAFVPTNEAFGKLPEKLIFFLFSPFGEQALRAVLQYHILPHHIVFSEHLHKVSGDHKKRGWIVDEVKTMMDNDPSFHVEFKLPTLFNKTEVDIVVDKSRVVPVPGAVKTTVTVNGVEASTIDVPALNGATHVIPEVLKPPHHHHDKHTGDLVESRWENWEDWLVEWAESS</sequence>
<accession>A0A8H3YFZ9</accession>
<dbReference type="PANTHER" id="PTHR10900:SF122">
    <property type="entry name" value="FAS1 DOMAIN-CONTAINING PROTEIN"/>
    <property type="match status" value="1"/>
</dbReference>
<dbReference type="InterPro" id="IPR036378">
    <property type="entry name" value="FAS1_dom_sf"/>
</dbReference>
<dbReference type="GO" id="GO:0016236">
    <property type="term" value="P:macroautophagy"/>
    <property type="evidence" value="ECO:0007669"/>
    <property type="project" value="TreeGrafter"/>
</dbReference>
<dbReference type="AlphaFoldDB" id="A0A8H3YFZ9"/>
<comment type="caution">
    <text evidence="4">The sequence shown here is derived from an EMBL/GenBank/DDBJ whole genome shotgun (WGS) entry which is preliminary data.</text>
</comment>
<dbReference type="Gene3D" id="2.30.180.10">
    <property type="entry name" value="FAS1 domain"/>
    <property type="match status" value="2"/>
</dbReference>
<dbReference type="OrthoDB" id="7700931at2759"/>
<evidence type="ECO:0000313" key="4">
    <source>
        <dbReference type="EMBL" id="GHJ86727.1"/>
    </source>
</evidence>
<feature type="chain" id="PRO_5034348132" description="FAS1 domain-containing protein" evidence="2">
    <location>
        <begin position="19"/>
        <end position="498"/>
    </location>
</feature>
<evidence type="ECO:0000256" key="2">
    <source>
        <dbReference type="SAM" id="SignalP"/>
    </source>
</evidence>
<evidence type="ECO:0000256" key="1">
    <source>
        <dbReference type="SAM" id="MobiDB-lite"/>
    </source>
</evidence>
<dbReference type="SUPFAM" id="SSF82153">
    <property type="entry name" value="FAS1 domain"/>
    <property type="match status" value="2"/>
</dbReference>
<keyword evidence="5" id="KW-1185">Reference proteome</keyword>
<evidence type="ECO:0000259" key="3">
    <source>
        <dbReference type="PROSITE" id="PS50213"/>
    </source>
</evidence>
<dbReference type="EMBL" id="BLZA01000019">
    <property type="protein sequence ID" value="GHJ86727.1"/>
    <property type="molecule type" value="Genomic_DNA"/>
</dbReference>
<dbReference type="InterPro" id="IPR000782">
    <property type="entry name" value="FAS1_domain"/>
</dbReference>
<reference evidence="4" key="1">
    <citation type="submission" date="2020-07" db="EMBL/GenBank/DDBJ databases">
        <title>Draft Genome Sequence of a Deep-Sea Yeast, Naganishia (Cryptococcus) liquefaciens strain N6.</title>
        <authorList>
            <person name="Han Y.W."/>
            <person name="Kajitani R."/>
            <person name="Morimoto H."/>
            <person name="Parhat M."/>
            <person name="Tsubouchi H."/>
            <person name="Bakenova O."/>
            <person name="Ogata M."/>
            <person name="Argunhan B."/>
            <person name="Aoki R."/>
            <person name="Kajiwara S."/>
            <person name="Itoh T."/>
            <person name="Iwasaki H."/>
        </authorList>
    </citation>
    <scope>NUCLEOTIDE SEQUENCE</scope>
    <source>
        <strain evidence="4">N6</strain>
    </source>
</reference>
<dbReference type="Pfam" id="PF02469">
    <property type="entry name" value="Fasciclin"/>
    <property type="match status" value="2"/>
</dbReference>
<feature type="signal peptide" evidence="2">
    <location>
        <begin position="1"/>
        <end position="18"/>
    </location>
</feature>
<name>A0A8H3YFZ9_9TREE</name>
<protein>
    <recommendedName>
        <fullName evidence="3">FAS1 domain-containing protein</fullName>
    </recommendedName>
</protein>
<organism evidence="4 5">
    <name type="scientific">Naganishia liquefaciens</name>
    <dbReference type="NCBI Taxonomy" id="104408"/>
    <lineage>
        <taxon>Eukaryota</taxon>
        <taxon>Fungi</taxon>
        <taxon>Dikarya</taxon>
        <taxon>Basidiomycota</taxon>
        <taxon>Agaricomycotina</taxon>
        <taxon>Tremellomycetes</taxon>
        <taxon>Filobasidiales</taxon>
        <taxon>Filobasidiaceae</taxon>
        <taxon>Naganishia</taxon>
    </lineage>
</organism>
<feature type="region of interest" description="Disordered" evidence="1">
    <location>
        <begin position="113"/>
        <end position="145"/>
    </location>
</feature>
<dbReference type="InterPro" id="IPR050904">
    <property type="entry name" value="Adhesion/Biosynth-related"/>
</dbReference>
<gene>
    <name evidence="4" type="ORF">NliqN6_3129</name>
</gene>
<evidence type="ECO:0000313" key="5">
    <source>
        <dbReference type="Proteomes" id="UP000620104"/>
    </source>
</evidence>
<keyword evidence="2" id="KW-0732">Signal</keyword>
<dbReference type="SMART" id="SM00554">
    <property type="entry name" value="FAS1"/>
    <property type="match status" value="2"/>
</dbReference>
<proteinExistence type="predicted"/>
<feature type="domain" description="FAS1" evidence="3">
    <location>
        <begin position="276"/>
        <end position="465"/>
    </location>
</feature>
<dbReference type="PANTHER" id="PTHR10900">
    <property type="entry name" value="PERIOSTIN-RELATED"/>
    <property type="match status" value="1"/>
</dbReference>
<dbReference type="GO" id="GO:0005615">
    <property type="term" value="C:extracellular space"/>
    <property type="evidence" value="ECO:0007669"/>
    <property type="project" value="TreeGrafter"/>
</dbReference>
<dbReference type="Proteomes" id="UP000620104">
    <property type="component" value="Unassembled WGS sequence"/>
</dbReference>